<dbReference type="Gene3D" id="2.60.120.620">
    <property type="entry name" value="q2cbj1_9rhob like domain"/>
    <property type="match status" value="1"/>
</dbReference>
<dbReference type="GO" id="GO:0005506">
    <property type="term" value="F:iron ion binding"/>
    <property type="evidence" value="ECO:0007669"/>
    <property type="project" value="UniProtKB-ARBA"/>
</dbReference>
<dbReference type="InterPro" id="IPR008775">
    <property type="entry name" value="Phytyl_CoA_dOase-like"/>
</dbReference>
<feature type="region of interest" description="Disordered" evidence="2">
    <location>
        <begin position="275"/>
        <end position="301"/>
    </location>
</feature>
<dbReference type="SUPFAM" id="SSF51197">
    <property type="entry name" value="Clavaminate synthase-like"/>
    <property type="match status" value="1"/>
</dbReference>
<protein>
    <submittedName>
        <fullName evidence="3">Phytanoyl-CoA dioxygenase family protein</fullName>
    </submittedName>
</protein>
<proteinExistence type="predicted"/>
<evidence type="ECO:0000313" key="3">
    <source>
        <dbReference type="EMBL" id="MBB1163189.1"/>
    </source>
</evidence>
<dbReference type="PANTHER" id="PTHR20883:SF48">
    <property type="entry name" value="ECTOINE DIOXYGENASE"/>
    <property type="match status" value="1"/>
</dbReference>
<dbReference type="PANTHER" id="PTHR20883">
    <property type="entry name" value="PHYTANOYL-COA DIOXYGENASE DOMAIN CONTAINING 1"/>
    <property type="match status" value="1"/>
</dbReference>
<organism evidence="3 4">
    <name type="scientific">Aquariibacter albus</name>
    <dbReference type="NCBI Taxonomy" id="2759899"/>
    <lineage>
        <taxon>Bacteria</taxon>
        <taxon>Pseudomonadati</taxon>
        <taxon>Pseudomonadota</taxon>
        <taxon>Betaproteobacteria</taxon>
        <taxon>Burkholderiales</taxon>
        <taxon>Sphaerotilaceae</taxon>
        <taxon>Aquariibacter</taxon>
    </lineage>
</organism>
<accession>A0A839HUD7</accession>
<comment type="caution">
    <text evidence="3">The sequence shown here is derived from an EMBL/GenBank/DDBJ whole genome shotgun (WGS) entry which is preliminary data.</text>
</comment>
<dbReference type="GO" id="GO:0016706">
    <property type="term" value="F:2-oxoglutarate-dependent dioxygenase activity"/>
    <property type="evidence" value="ECO:0007669"/>
    <property type="project" value="UniProtKB-ARBA"/>
</dbReference>
<dbReference type="AlphaFoldDB" id="A0A839HUD7"/>
<name>A0A839HUD7_9BURK</name>
<sequence length="316" mass="34945">MRASLRDPVLQAELVAEGSVAVPVLDAEAVAALLADLQSLRPADGFAPTARDGLLNHHVTLLDRDVDYRRATHAMLVRHFQPAIDRLLDRHRVVASNFHVKQPGDGSFPSHQNWPVLPLDQTSVTIWCALVDADEENGTLHVVPRSHKLLPHVEGPAVRSYFDSFRPQIARYMKPLPARAGHGHVFDDSVIHGSPANRSQRSRIAVQVICVPEEAQPIFFHPCGERFEIIAAESDFYVEQSARELTERRPGWRSLGFVENRNRPIDEAEFRQRLGLPPDPAAAPAHEAAPAAPSAPPTLGERLRATAARWAQALRG</sequence>
<keyword evidence="3" id="KW-0560">Oxidoreductase</keyword>
<feature type="compositionally biased region" description="Low complexity" evidence="2">
    <location>
        <begin position="282"/>
        <end position="292"/>
    </location>
</feature>
<gene>
    <name evidence="3" type="ORF">H4F90_14540</name>
</gene>
<reference evidence="3 4" key="1">
    <citation type="submission" date="2020-08" db="EMBL/GenBank/DDBJ databases">
        <title>Aquariorum lacteus gen. nov., sp. nov., a new member of the family Comamonadaceae, isolated from freshwater aquarium.</title>
        <authorList>
            <person name="Chun S.-J."/>
        </authorList>
    </citation>
    <scope>NUCLEOTIDE SEQUENCE [LARGE SCALE GENOMIC DNA]</scope>
    <source>
        <strain evidence="3 4">SJAQ100</strain>
    </source>
</reference>
<keyword evidence="4" id="KW-1185">Reference proteome</keyword>
<keyword evidence="3" id="KW-0223">Dioxygenase</keyword>
<comment type="cofactor">
    <cofactor evidence="1">
        <name>Fe(2+)</name>
        <dbReference type="ChEBI" id="CHEBI:29033"/>
    </cofactor>
</comment>
<dbReference type="RefSeq" id="WP_182665875.1">
    <property type="nucleotide sequence ID" value="NZ_JACIVI010000007.1"/>
</dbReference>
<evidence type="ECO:0000256" key="2">
    <source>
        <dbReference type="SAM" id="MobiDB-lite"/>
    </source>
</evidence>
<dbReference type="Pfam" id="PF05721">
    <property type="entry name" value="PhyH"/>
    <property type="match status" value="1"/>
</dbReference>
<dbReference type="Proteomes" id="UP000586093">
    <property type="component" value="Unassembled WGS sequence"/>
</dbReference>
<evidence type="ECO:0000313" key="4">
    <source>
        <dbReference type="Proteomes" id="UP000586093"/>
    </source>
</evidence>
<dbReference type="EMBL" id="JACIVI010000007">
    <property type="protein sequence ID" value="MBB1163189.1"/>
    <property type="molecule type" value="Genomic_DNA"/>
</dbReference>
<evidence type="ECO:0000256" key="1">
    <source>
        <dbReference type="ARBA" id="ARBA00001954"/>
    </source>
</evidence>